<feature type="region of interest" description="Disordered" evidence="2">
    <location>
        <begin position="145"/>
        <end position="200"/>
    </location>
</feature>
<dbReference type="CDD" id="cd02696">
    <property type="entry name" value="MurNAc-LAA"/>
    <property type="match status" value="1"/>
</dbReference>
<proteinExistence type="predicted"/>
<comment type="caution">
    <text evidence="4">The sequence shown here is derived from an EMBL/GenBank/DDBJ whole genome shotgun (WGS) entry which is preliminary data.</text>
</comment>
<evidence type="ECO:0000256" key="1">
    <source>
        <dbReference type="ARBA" id="ARBA00022801"/>
    </source>
</evidence>
<dbReference type="InterPro" id="IPR021731">
    <property type="entry name" value="AMIN_dom"/>
</dbReference>
<dbReference type="GO" id="GO:0009253">
    <property type="term" value="P:peptidoglycan catabolic process"/>
    <property type="evidence" value="ECO:0007669"/>
    <property type="project" value="InterPro"/>
</dbReference>
<sequence>MVGDTMKKLGFLLMLVVMLWALPGIGGASAAGHSIYLDGQELEQPGAAQAGLVNGSVMVPIRIISEGLGYEVGWEKQTETVTIKQDERLLQLFIDNPKAVVDGSEVDLSAPPLLQDNTTLVPLRFVGEQMGLKVSWDNETKSAHLYSESGGSGGGVVSGGASTPPAGEGEAVPQQPVKQPDNPGGGNAGSQADNDHSEGDLSAISSLSFTENRLMISADRPVAPNVFKMTDPERIVIDIPNAKFADEFMDALPLDATSQGQLAVEGYPEVAKIRYALFSNDPSTIRIVIDLNESREFAVTNENGSLFVDLTLEAATPPVIPVIPARPDGKRLVVIDAGHGGKDPGAPSVTGGREKDFNLAIALRVNELLQQETEIITVLTRSDDTYPTLDERVQIANDLQADIFISIHANSGSATATGTETLYTRDVSIPLADTVHKYMIEATGLNDRKVKHQNLKVTRETTMPAILLEAGFLSNPQDDAVLKDPAVQDRIAAGIVAGIKEYLGL</sequence>
<accession>A0A7X2Z062</accession>
<dbReference type="EMBL" id="WNZW01000002">
    <property type="protein sequence ID" value="MUG44618.1"/>
    <property type="molecule type" value="Genomic_DNA"/>
</dbReference>
<dbReference type="Pfam" id="PF11741">
    <property type="entry name" value="AMIN"/>
    <property type="match status" value="1"/>
</dbReference>
<dbReference type="Pfam" id="PF01520">
    <property type="entry name" value="Amidase_3"/>
    <property type="match status" value="1"/>
</dbReference>
<dbReference type="GO" id="GO:0030288">
    <property type="term" value="C:outer membrane-bounded periplasmic space"/>
    <property type="evidence" value="ECO:0007669"/>
    <property type="project" value="TreeGrafter"/>
</dbReference>
<name>A0A7X2Z062_9BACL</name>
<keyword evidence="1" id="KW-0378">Hydrolase</keyword>
<organism evidence="4 5">
    <name type="scientific">Paenibacillus woosongensis</name>
    <dbReference type="NCBI Taxonomy" id="307580"/>
    <lineage>
        <taxon>Bacteria</taxon>
        <taxon>Bacillati</taxon>
        <taxon>Bacillota</taxon>
        <taxon>Bacilli</taxon>
        <taxon>Bacillales</taxon>
        <taxon>Paenibacillaceae</taxon>
        <taxon>Paenibacillus</taxon>
    </lineage>
</organism>
<dbReference type="InterPro" id="IPR050695">
    <property type="entry name" value="N-acetylmuramoyl_amidase_3"/>
</dbReference>
<dbReference type="SUPFAM" id="SSF55383">
    <property type="entry name" value="Copper amine oxidase, domain N"/>
    <property type="match status" value="1"/>
</dbReference>
<dbReference type="Gene3D" id="2.60.40.3500">
    <property type="match status" value="1"/>
</dbReference>
<evidence type="ECO:0000259" key="3">
    <source>
        <dbReference type="SMART" id="SM00646"/>
    </source>
</evidence>
<feature type="domain" description="MurNAc-LAA" evidence="3">
    <location>
        <begin position="393"/>
        <end position="500"/>
    </location>
</feature>
<evidence type="ECO:0000313" key="4">
    <source>
        <dbReference type="EMBL" id="MUG44618.1"/>
    </source>
</evidence>
<dbReference type="GO" id="GO:0008745">
    <property type="term" value="F:N-acetylmuramoyl-L-alanine amidase activity"/>
    <property type="evidence" value="ECO:0007669"/>
    <property type="project" value="InterPro"/>
</dbReference>
<reference evidence="4 5" key="1">
    <citation type="submission" date="2019-11" db="EMBL/GenBank/DDBJ databases">
        <title>Draft genome sequences of five Paenibacillus species of dairy origin.</title>
        <authorList>
            <person name="Olajide A.M."/>
            <person name="Chen S."/>
            <person name="Lapointe G."/>
        </authorList>
    </citation>
    <scope>NUCLEOTIDE SEQUENCE [LARGE SCALE GENOMIC DNA]</scope>
    <source>
        <strain evidence="4 5">12CR55</strain>
    </source>
</reference>
<evidence type="ECO:0000256" key="2">
    <source>
        <dbReference type="SAM" id="MobiDB-lite"/>
    </source>
</evidence>
<dbReference type="InterPro" id="IPR036582">
    <property type="entry name" value="Mao_N_sf"/>
</dbReference>
<evidence type="ECO:0000313" key="5">
    <source>
        <dbReference type="Proteomes" id="UP000447876"/>
    </source>
</evidence>
<protein>
    <submittedName>
        <fullName evidence="4">AMIN domain-containing protein</fullName>
    </submittedName>
</protein>
<dbReference type="PANTHER" id="PTHR30404">
    <property type="entry name" value="N-ACETYLMURAMOYL-L-ALANINE AMIDASE"/>
    <property type="match status" value="1"/>
</dbReference>
<gene>
    <name evidence="4" type="ORF">GNP95_06380</name>
</gene>
<dbReference type="InterPro" id="IPR012854">
    <property type="entry name" value="Cu_amine_oxidase-like_N"/>
</dbReference>
<dbReference type="Pfam" id="PF07833">
    <property type="entry name" value="Cu_amine_oxidN1"/>
    <property type="match status" value="1"/>
</dbReference>
<dbReference type="PANTHER" id="PTHR30404:SF0">
    <property type="entry name" value="N-ACETYLMURAMOYL-L-ALANINE AMIDASE AMIC"/>
    <property type="match status" value="1"/>
</dbReference>
<dbReference type="AlphaFoldDB" id="A0A7X2Z062"/>
<dbReference type="OrthoDB" id="9806267at2"/>
<dbReference type="SUPFAM" id="SSF53187">
    <property type="entry name" value="Zn-dependent exopeptidases"/>
    <property type="match status" value="1"/>
</dbReference>
<dbReference type="InterPro" id="IPR002508">
    <property type="entry name" value="MurNAc-LAA_cat"/>
</dbReference>
<dbReference type="Gene3D" id="3.40.630.40">
    <property type="entry name" value="Zn-dependent exopeptidases"/>
    <property type="match status" value="1"/>
</dbReference>
<dbReference type="Proteomes" id="UP000447876">
    <property type="component" value="Unassembled WGS sequence"/>
</dbReference>
<dbReference type="SMART" id="SM00646">
    <property type="entry name" value="Ami_3"/>
    <property type="match status" value="1"/>
</dbReference>
<dbReference type="Gene3D" id="3.30.457.10">
    <property type="entry name" value="Copper amine oxidase-like, N-terminal domain"/>
    <property type="match status" value="1"/>
</dbReference>